<evidence type="ECO:0000256" key="7">
    <source>
        <dbReference type="ARBA" id="ARBA00023128"/>
    </source>
</evidence>
<dbReference type="FunFam" id="3.10.450.320:FF:000002">
    <property type="entry name" value="Mitochondrial import inner membrane translocase subunit tim21"/>
    <property type="match status" value="1"/>
</dbReference>
<feature type="transmembrane region" description="Helical" evidence="9">
    <location>
        <begin position="188"/>
        <end position="209"/>
    </location>
</feature>
<dbReference type="KEGG" id="egu:105060881"/>
<accession>A0A6I9SHP4</accession>
<comment type="function">
    <text evidence="9">Essential component of the TIM23 complex, a complex that mediates the translocation of transit peptide-containing proteins across the mitochondrial inner membrane.</text>
</comment>
<evidence type="ECO:0000256" key="3">
    <source>
        <dbReference type="ARBA" id="ARBA00022692"/>
    </source>
</evidence>
<comment type="subcellular location">
    <subcellularLocation>
        <location evidence="1 9">Mitochondrion inner membrane</location>
        <topology evidence="1 9">Single-pass membrane protein</topology>
    </subcellularLocation>
</comment>
<dbReference type="Gene3D" id="3.10.450.320">
    <property type="entry name" value="Mitochondrial import inner membrane translocase subunit Tim21"/>
    <property type="match status" value="1"/>
</dbReference>
<keyword evidence="7 9" id="KW-0496">Mitochondrion</keyword>
<comment type="subunit">
    <text evidence="9">Component of the TIM23 complex.</text>
</comment>
<evidence type="ECO:0000256" key="6">
    <source>
        <dbReference type="ARBA" id="ARBA00022989"/>
    </source>
</evidence>
<comment type="similarity">
    <text evidence="2 9">Belongs to the TIM21 family.</text>
</comment>
<evidence type="ECO:0000256" key="10">
    <source>
        <dbReference type="SAM" id="MobiDB-lite"/>
    </source>
</evidence>
<evidence type="ECO:0000256" key="1">
    <source>
        <dbReference type="ARBA" id="ARBA00004434"/>
    </source>
</evidence>
<dbReference type="GO" id="GO:0005744">
    <property type="term" value="C:TIM23 mitochondrial import inner membrane translocase complex"/>
    <property type="evidence" value="ECO:0007669"/>
    <property type="project" value="UniProtKB-UniRule"/>
</dbReference>
<dbReference type="Pfam" id="PF08294">
    <property type="entry name" value="TIM21"/>
    <property type="match status" value="1"/>
</dbReference>
<dbReference type="Proteomes" id="UP000504607">
    <property type="component" value="Unplaced"/>
</dbReference>
<dbReference type="PANTHER" id="PTHR13032:SF6">
    <property type="entry name" value="MITOCHONDRIAL IMPORT INNER MEMBRANE TRANSLOCASE SUBUNIT TIM21"/>
    <property type="match status" value="1"/>
</dbReference>
<evidence type="ECO:0000313" key="11">
    <source>
        <dbReference type="Proteomes" id="UP000504607"/>
    </source>
</evidence>
<dbReference type="FunCoup" id="A0A6I9SHP4">
    <property type="interactions" value="1188"/>
</dbReference>
<evidence type="ECO:0000256" key="9">
    <source>
        <dbReference type="RuleBase" id="RU367142"/>
    </source>
</evidence>
<dbReference type="RefSeq" id="XP_010943038.1">
    <property type="nucleotide sequence ID" value="XM_010944736.3"/>
</dbReference>
<reference evidence="12" key="1">
    <citation type="submission" date="2025-08" db="UniProtKB">
        <authorList>
            <consortium name="RefSeq"/>
        </authorList>
    </citation>
    <scope>IDENTIFICATION</scope>
</reference>
<keyword evidence="3 9" id="KW-0812">Transmembrane</keyword>
<keyword evidence="8 9" id="KW-0472">Membrane</keyword>
<keyword evidence="4 9" id="KW-0999">Mitochondrion inner membrane</keyword>
<feature type="region of interest" description="Disordered" evidence="10">
    <location>
        <begin position="25"/>
        <end position="47"/>
    </location>
</feature>
<evidence type="ECO:0000256" key="4">
    <source>
        <dbReference type="ARBA" id="ARBA00022792"/>
    </source>
</evidence>
<evidence type="ECO:0000256" key="8">
    <source>
        <dbReference type="ARBA" id="ARBA00023136"/>
    </source>
</evidence>
<dbReference type="AlphaFoldDB" id="A0A6I9SHP4"/>
<organism evidence="11 12">
    <name type="scientific">Elaeis guineensis var. tenera</name>
    <name type="common">Oil palm</name>
    <dbReference type="NCBI Taxonomy" id="51953"/>
    <lineage>
        <taxon>Eukaryota</taxon>
        <taxon>Viridiplantae</taxon>
        <taxon>Streptophyta</taxon>
        <taxon>Embryophyta</taxon>
        <taxon>Tracheophyta</taxon>
        <taxon>Spermatophyta</taxon>
        <taxon>Magnoliopsida</taxon>
        <taxon>Liliopsida</taxon>
        <taxon>Arecaceae</taxon>
        <taxon>Arecoideae</taxon>
        <taxon>Cocoseae</taxon>
        <taxon>Elaeidinae</taxon>
        <taxon>Elaeis</taxon>
    </lineage>
</organism>
<dbReference type="InterPro" id="IPR038552">
    <property type="entry name" value="Tim21_IMS_sf"/>
</dbReference>
<dbReference type="GO" id="GO:0030150">
    <property type="term" value="P:protein import into mitochondrial matrix"/>
    <property type="evidence" value="ECO:0007669"/>
    <property type="project" value="UniProtKB-UniRule"/>
</dbReference>
<evidence type="ECO:0000256" key="2">
    <source>
        <dbReference type="ARBA" id="ARBA00010867"/>
    </source>
</evidence>
<evidence type="ECO:0000313" key="12">
    <source>
        <dbReference type="RefSeq" id="XP_010943038.1"/>
    </source>
</evidence>
<keyword evidence="9" id="KW-0653">Protein transport</keyword>
<keyword evidence="9" id="KW-0811">Translocation</keyword>
<keyword evidence="11" id="KW-1185">Reference proteome</keyword>
<keyword evidence="9" id="KW-0813">Transport</keyword>
<keyword evidence="6 9" id="KW-1133">Transmembrane helix</keyword>
<dbReference type="GeneID" id="105060881"/>
<dbReference type="InParanoid" id="A0A6I9SHP4"/>
<gene>
    <name evidence="12" type="primary">LOC105060881</name>
</gene>
<dbReference type="InterPro" id="IPR013261">
    <property type="entry name" value="Tim21"/>
</dbReference>
<dbReference type="PANTHER" id="PTHR13032">
    <property type="entry name" value="MITOCHONDRIAL IMPORT INNER MEMBRANE TRANSLOCASE SUBUNIT TIM21"/>
    <property type="match status" value="1"/>
</dbReference>
<proteinExistence type="inferred from homology"/>
<sequence length="326" mass="36035">MAARLLNRSKTLTLARLLHSPSPISSSLPLRPPGRGRVSPSSAAAAGPLSPHLLSSSPVLDSHRNVRHNALVCTLGSGKIVEGSDHPSCSTSDIIRMIKGVSRAEVLFGEPFGWHMINRNPRNLLAKQFGKYSVIPCSVRSSAARYSTKGSEETTKEEMRKDISTVEDPFDAPTYNIPEKPVTFAEGASYSVIILAGLGLAALAVYAVFKELIFEPKEYKIFGKALQRVQNDNQVTVRIGSPVSGYGQETRNRAARQRIPNRVWTDEDGVEHVEVNFYIRGPHGYGKVYAEMFRDLADKKWKFTYLIVEIKSPLHAQLMLESYVPA</sequence>
<name>A0A6I9SHP4_ELAGV</name>
<keyword evidence="5" id="KW-0809">Transit peptide</keyword>
<dbReference type="OrthoDB" id="436405at2759"/>
<protein>
    <recommendedName>
        <fullName evidence="9">Mitochondrial import inner membrane translocase subunit Tim21</fullName>
    </recommendedName>
</protein>
<evidence type="ECO:0000256" key="5">
    <source>
        <dbReference type="ARBA" id="ARBA00022946"/>
    </source>
</evidence>